<evidence type="ECO:0000256" key="6">
    <source>
        <dbReference type="ARBA" id="ARBA00023170"/>
    </source>
</evidence>
<dbReference type="VEuPathDB" id="VectorBase:MDOMA2_015567"/>
<feature type="domain" description="Putative ionotropic receptor ligand binding" evidence="9">
    <location>
        <begin position="4"/>
        <end position="87"/>
    </location>
</feature>
<dbReference type="GO" id="GO:0005886">
    <property type="term" value="C:plasma membrane"/>
    <property type="evidence" value="ECO:0007669"/>
    <property type="project" value="UniProtKB-SubCell"/>
</dbReference>
<keyword evidence="5 8" id="KW-0472">Membrane</keyword>
<comment type="subcellular location">
    <subcellularLocation>
        <location evidence="1">Cell membrane</location>
        <topology evidence="1">Multi-pass membrane protein</topology>
    </subcellularLocation>
</comment>
<keyword evidence="7" id="KW-0325">Glycoprotein</keyword>
<reference evidence="11" key="1">
    <citation type="submission" date="2025-08" db="UniProtKB">
        <authorList>
            <consortium name="RefSeq"/>
        </authorList>
    </citation>
    <scope>IDENTIFICATION</scope>
    <source>
        <strain evidence="11">Aabys</strain>
        <tissue evidence="11">Whole body</tissue>
    </source>
</reference>
<name>A0A9J7DJ54_MUSDO</name>
<evidence type="ECO:0000259" key="9">
    <source>
        <dbReference type="Pfam" id="PF24061"/>
    </source>
</evidence>
<dbReference type="AlphaFoldDB" id="A0A9J7DJ54"/>
<keyword evidence="2" id="KW-1003">Cell membrane</keyword>
<keyword evidence="4 8" id="KW-1133">Transmembrane helix</keyword>
<dbReference type="PANTHER" id="PTHR42643">
    <property type="entry name" value="IONOTROPIC RECEPTOR 20A-RELATED"/>
    <property type="match status" value="1"/>
</dbReference>
<dbReference type="InterPro" id="IPR052192">
    <property type="entry name" value="Insect_Ionotropic_Sensory_Rcpt"/>
</dbReference>
<dbReference type="SUPFAM" id="SSF53850">
    <property type="entry name" value="Periplasmic binding protein-like II"/>
    <property type="match status" value="1"/>
</dbReference>
<evidence type="ECO:0000256" key="4">
    <source>
        <dbReference type="ARBA" id="ARBA00022989"/>
    </source>
</evidence>
<dbReference type="Proteomes" id="UP001652621">
    <property type="component" value="Unplaced"/>
</dbReference>
<proteinExistence type="predicted"/>
<evidence type="ECO:0000256" key="2">
    <source>
        <dbReference type="ARBA" id="ARBA00022475"/>
    </source>
</evidence>
<evidence type="ECO:0000313" key="11">
    <source>
        <dbReference type="RefSeq" id="XP_019892724.2"/>
    </source>
</evidence>
<keyword evidence="10" id="KW-1185">Reference proteome</keyword>
<evidence type="ECO:0000256" key="3">
    <source>
        <dbReference type="ARBA" id="ARBA00022692"/>
    </source>
</evidence>
<dbReference type="RefSeq" id="XP_019892724.2">
    <property type="nucleotide sequence ID" value="XM_020037165.2"/>
</dbReference>
<sequence>MGKFLVIMQTAKHLQRQREVQRIFEKAFKRNIVDIVVAIYAGNSTFHWYTYDVFRPGHCRQVMPRKFNTFRKGILQSKEIFPNKLKNFHQCPLNIAMRPPVPVLGRSSYMTHALDEKYWGMQGETICLLAKKLNFQTIRHPINESLVSEVYKNGTVTGVFYDLKQKKFDILMGYYKYLTRTRYFGSSSVYFLTPTVVVTTKRWQLDGEWLLAPFGPRVWLLYIFALTLQVMVVQLLRCISKIFKLTWLDILGLALGNSRNIQYQFQSTRYFVMLIAFAFMVINGSFQGKLYAAFHLKSNRGLNTVSELIAKNYTFLKKKFILQELLDALQVPRAQIKELNYTDDFESYEQMLEFNYPVAMLTNYWQHQAFIRSRRLYDDFNTLPGIVVLNQVCAYTRPQSYLLEPFNRIVDNLNSAGILKKWMMDFLGIFDSQEELKNNDGNMNITPIALSLEKIRLVFIGLLITTLIQN</sequence>
<evidence type="ECO:0000256" key="5">
    <source>
        <dbReference type="ARBA" id="ARBA00023136"/>
    </source>
</evidence>
<accession>A0A9J7DJ54</accession>
<keyword evidence="6" id="KW-0675">Receptor</keyword>
<evidence type="ECO:0000256" key="8">
    <source>
        <dbReference type="SAM" id="Phobius"/>
    </source>
</evidence>
<protein>
    <submittedName>
        <fullName evidence="11">Uncharacterized protein LOC109612793</fullName>
    </submittedName>
</protein>
<dbReference type="Pfam" id="PF24061">
    <property type="entry name" value="LBD_receptor"/>
    <property type="match status" value="1"/>
</dbReference>
<evidence type="ECO:0000313" key="10">
    <source>
        <dbReference type="Proteomes" id="UP001652621"/>
    </source>
</evidence>
<feature type="transmembrane region" description="Helical" evidence="8">
    <location>
        <begin position="219"/>
        <end position="236"/>
    </location>
</feature>
<dbReference type="GeneID" id="109612793"/>
<dbReference type="PANTHER" id="PTHR42643:SF30">
    <property type="entry name" value="IONOTROPIC RECEPTOR 40A-RELATED"/>
    <property type="match status" value="1"/>
</dbReference>
<keyword evidence="3 8" id="KW-0812">Transmembrane</keyword>
<dbReference type="KEGG" id="mde:109612793"/>
<dbReference type="InterPro" id="IPR056198">
    <property type="entry name" value="LBD_receptor"/>
</dbReference>
<gene>
    <name evidence="11" type="primary">LOC109612793</name>
</gene>
<evidence type="ECO:0000256" key="1">
    <source>
        <dbReference type="ARBA" id="ARBA00004651"/>
    </source>
</evidence>
<dbReference type="OrthoDB" id="6506757at2759"/>
<evidence type="ECO:0000256" key="7">
    <source>
        <dbReference type="ARBA" id="ARBA00023180"/>
    </source>
</evidence>
<feature type="transmembrane region" description="Helical" evidence="8">
    <location>
        <begin position="268"/>
        <end position="286"/>
    </location>
</feature>
<organism evidence="10 11">
    <name type="scientific">Musca domestica</name>
    <name type="common">House fly</name>
    <dbReference type="NCBI Taxonomy" id="7370"/>
    <lineage>
        <taxon>Eukaryota</taxon>
        <taxon>Metazoa</taxon>
        <taxon>Ecdysozoa</taxon>
        <taxon>Arthropoda</taxon>
        <taxon>Hexapoda</taxon>
        <taxon>Insecta</taxon>
        <taxon>Pterygota</taxon>
        <taxon>Neoptera</taxon>
        <taxon>Endopterygota</taxon>
        <taxon>Diptera</taxon>
        <taxon>Brachycera</taxon>
        <taxon>Muscomorpha</taxon>
        <taxon>Muscoidea</taxon>
        <taxon>Muscidae</taxon>
        <taxon>Musca</taxon>
    </lineage>
</organism>